<dbReference type="PATRIC" id="fig|632348.3.peg.686"/>
<dbReference type="KEGG" id="ckn:Calkro_0644"/>
<dbReference type="Proteomes" id="UP000006835">
    <property type="component" value="Chromosome"/>
</dbReference>
<dbReference type="RefSeq" id="WP_013429687.1">
    <property type="nucleotide sequence ID" value="NC_014720.1"/>
</dbReference>
<evidence type="ECO:0000313" key="2">
    <source>
        <dbReference type="Proteomes" id="UP000006835"/>
    </source>
</evidence>
<reference key="1">
    <citation type="submission" date="2010-11" db="EMBL/GenBank/DDBJ databases">
        <title>Complete sequence of Caldicellulosiruptor kronotskyensis 2002.</title>
        <authorList>
            <consortium name="US DOE Joint Genome Institute"/>
            <person name="Lucas S."/>
            <person name="Copeland A."/>
            <person name="Lapidus A."/>
            <person name="Cheng J.-F."/>
            <person name="Bruce D."/>
            <person name="Goodwin L."/>
            <person name="Pitluck S."/>
            <person name="Davenport K."/>
            <person name="Detter J.C."/>
            <person name="Han C."/>
            <person name="Tapia R."/>
            <person name="Land M."/>
            <person name="Hauser L."/>
            <person name="Jeffries C."/>
            <person name="Kyrpides N."/>
            <person name="Ivanova N."/>
            <person name="Mikhailova N."/>
            <person name="Blumer-Schuette S.E."/>
            <person name="Kelly R.M."/>
            <person name="Woyke T."/>
        </authorList>
    </citation>
    <scope>NUCLEOTIDE SEQUENCE</scope>
    <source>
        <strain>2002</strain>
    </source>
</reference>
<name>E4SEQ1_CALK2</name>
<gene>
    <name evidence="1" type="ordered locus">Calkro_0644</name>
</gene>
<dbReference type="AlphaFoldDB" id="E4SEQ1"/>
<organism evidence="1 2">
    <name type="scientific">Caldicellulosiruptor kronotskyensis (strain DSM 18902 / VKM B-2412 / 2002)</name>
    <dbReference type="NCBI Taxonomy" id="632348"/>
    <lineage>
        <taxon>Bacteria</taxon>
        <taxon>Bacillati</taxon>
        <taxon>Bacillota</taxon>
        <taxon>Bacillota incertae sedis</taxon>
        <taxon>Caldicellulosiruptorales</taxon>
        <taxon>Caldicellulosiruptoraceae</taxon>
        <taxon>Caldicellulosiruptor</taxon>
    </lineage>
</organism>
<protein>
    <submittedName>
        <fullName evidence="1">Uncharacterized protein</fullName>
    </submittedName>
</protein>
<dbReference type="EMBL" id="CP002330">
    <property type="protein sequence ID" value="ADQ45538.1"/>
    <property type="molecule type" value="Genomic_DNA"/>
</dbReference>
<sequence>MRERLISLLEPFDNWENNITEKENLAAKDALKKFLKHIENLKPSKKYAKSQITLLHTSYLRHLVVIKKALMERKYSRACNEIITLLNQEPFLQARVLNNLVHLLNEELNN</sequence>
<keyword evidence="2" id="KW-1185">Reference proteome</keyword>
<dbReference type="OrthoDB" id="2892343at2"/>
<accession>E4SEQ1</accession>
<dbReference type="HOGENOM" id="CLU_2182740_0_0_9"/>
<proteinExistence type="predicted"/>
<evidence type="ECO:0000313" key="1">
    <source>
        <dbReference type="EMBL" id="ADQ45538.1"/>
    </source>
</evidence>
<reference evidence="1 2" key="2">
    <citation type="journal article" date="2011" name="J. Bacteriol.">
        <title>Complete genome sequences for the anaerobic, extremely thermophilic plant biomass-degrading bacteria Caldicellulosiruptor hydrothermalis, Caldicellulosiruptor kristjanssonii, Caldicellulosiruptor kronotskyensis, Caldicellulosiruptor owensenis, and Caldicellulosiruptor lactoaceticus.</title>
        <authorList>
            <person name="Blumer-Schuette S.E."/>
            <person name="Ozdemir I."/>
            <person name="Mistry D."/>
            <person name="Lucas S."/>
            <person name="Lapidus A."/>
            <person name="Cheng J.F."/>
            <person name="Goodwin L.A."/>
            <person name="Pitluck S."/>
            <person name="Land M.L."/>
            <person name="Hauser L.J."/>
            <person name="Woyke T."/>
            <person name="Mikhailova N."/>
            <person name="Pati A."/>
            <person name="Kyrpides N.C."/>
            <person name="Ivanova N."/>
            <person name="Detter J.C."/>
            <person name="Walston-Davenport K."/>
            <person name="Han S."/>
            <person name="Adams M.W."/>
            <person name="Kelly R.M."/>
        </authorList>
    </citation>
    <scope>NUCLEOTIDE SEQUENCE [LARGE SCALE GENOMIC DNA]</scope>
    <source>
        <strain evidence="2">DSM 18902 / VKM B-2412 / 2002</strain>
    </source>
</reference>